<reference evidence="1 2" key="1">
    <citation type="submission" date="2014-03" db="EMBL/GenBank/DDBJ databases">
        <title>Bradyrhizobium valentinum sp. nov., isolated from effective nodules of Lupinus mariae-josephae, a lupine endemic of basic-lime soils in Eastern Spain.</title>
        <authorList>
            <person name="Duran D."/>
            <person name="Rey L."/>
            <person name="Navarro A."/>
            <person name="Busquets A."/>
            <person name="Imperial J."/>
            <person name="Ruiz-Argueso T."/>
        </authorList>
    </citation>
    <scope>NUCLEOTIDE SEQUENCE [LARGE SCALE GENOMIC DNA]</scope>
    <source>
        <strain evidence="1 2">LmjM3</strain>
    </source>
</reference>
<protein>
    <submittedName>
        <fullName evidence="1">Uncharacterized protein</fullName>
    </submittedName>
</protein>
<gene>
    <name evidence="1" type="ORF">CP49_34735</name>
</gene>
<comment type="caution">
    <text evidence="1">The sequence shown here is derived from an EMBL/GenBank/DDBJ whole genome shotgun (WGS) entry which is preliminary data.</text>
</comment>
<evidence type="ECO:0000313" key="2">
    <source>
        <dbReference type="Proteomes" id="UP000051913"/>
    </source>
</evidence>
<accession>A0A0R3KXJ8</accession>
<organism evidence="1 2">
    <name type="scientific">Bradyrhizobium valentinum</name>
    <dbReference type="NCBI Taxonomy" id="1518501"/>
    <lineage>
        <taxon>Bacteria</taxon>
        <taxon>Pseudomonadati</taxon>
        <taxon>Pseudomonadota</taxon>
        <taxon>Alphaproteobacteria</taxon>
        <taxon>Hyphomicrobiales</taxon>
        <taxon>Nitrobacteraceae</taxon>
        <taxon>Bradyrhizobium</taxon>
    </lineage>
</organism>
<dbReference type="OrthoDB" id="8233701at2"/>
<keyword evidence="2" id="KW-1185">Reference proteome</keyword>
<dbReference type="STRING" id="1518501.CQ10_41570"/>
<dbReference type="AlphaFoldDB" id="A0A0R3KXJ8"/>
<dbReference type="Proteomes" id="UP000051913">
    <property type="component" value="Unassembled WGS sequence"/>
</dbReference>
<sequence>MLDNPEKTTRLLAALKAAAPFDVELAPSLIEYLQAENVADADRMHHVVWDLSYAGDEGGIICHLSRSEETGRALVVSLTHVRVPRSMPLAAAVLDYQKHRVKKLKKQGRR</sequence>
<proteinExistence type="predicted"/>
<dbReference type="EMBL" id="LLXX01000167">
    <property type="protein sequence ID" value="KRR00154.1"/>
    <property type="molecule type" value="Genomic_DNA"/>
</dbReference>
<name>A0A0R3KXJ8_9BRAD</name>
<evidence type="ECO:0000313" key="1">
    <source>
        <dbReference type="EMBL" id="KRR00154.1"/>
    </source>
</evidence>
<dbReference type="RefSeq" id="WP_057853677.1">
    <property type="nucleotide sequence ID" value="NZ_LLXX01000167.1"/>
</dbReference>